<keyword evidence="3" id="KW-1185">Reference proteome</keyword>
<name>A0ABZ0L0U1_9BACL</name>
<reference evidence="2 3" key="1">
    <citation type="submission" date="2023-01" db="EMBL/GenBank/DDBJ databases">
        <title>Sporosarcina sp. nov., isolated from Korean tranditional fermented seafood 'Jeotgal'.</title>
        <authorList>
            <person name="Yang A.-I."/>
        </authorList>
    </citation>
    <scope>NUCLEOTIDE SEQUENCE [LARGE SCALE GENOMIC DNA]</scope>
    <source>
        <strain evidence="2 3">B2O-1</strain>
    </source>
</reference>
<feature type="domain" description="DUF3492" evidence="1">
    <location>
        <begin position="1"/>
        <end position="260"/>
    </location>
</feature>
<dbReference type="PANTHER" id="PTHR12526:SF608">
    <property type="entry name" value="PELF"/>
    <property type="match status" value="1"/>
</dbReference>
<proteinExistence type="predicted"/>
<protein>
    <submittedName>
        <fullName evidence="2">GT4 family glycosyltransferase PelF</fullName>
    </submittedName>
</protein>
<accession>A0ABZ0L0U1</accession>
<sequence length="471" mass="53079">MRICLIAEGSFPYVAGGVSSWMTSLVSEMPEHDFIIFAIGAEEAQKGKFKCALPPNIIEVHEFFLDAHRGGKSKWGQRYSLSEQEFETLSEFLRGERTLQWENLFKLLRSDKFKSPMDFLSSKDYFDIIEEIARDSYPTVPFTELFWTINSMILPLLLAARTELPEADVYHAVSTGYAGVIGALAKYLYGKPLLLTEHGIYSREREEEIIKAGWVEGHFKDLWINYFYTLSAAAYTFADQVITLFERNREIEIELGCAPEKIDVIPNGIESLSSVIAAVKPDSDVIRIGAIVRVVPIKDIKTMIQSFAIVEKELHNAHLYIMGPLDENPEYYDECLSLCQALQVQGVHFTGMVSIQEWLPKLDILLLTSISEGQPLAILEGMAAKKPFVVTNVGSCKELMEGKESDDFGPAGIVTAVMHTEQIAKAILKLCENPKMRTVMGENGYQRVSRDYRKETFIEGYRGLYETIGGD</sequence>
<dbReference type="EMBL" id="CP116341">
    <property type="protein sequence ID" value="WOV84799.1"/>
    <property type="molecule type" value="Genomic_DNA"/>
</dbReference>
<dbReference type="Pfam" id="PF11997">
    <property type="entry name" value="DUF3492"/>
    <property type="match status" value="1"/>
</dbReference>
<dbReference type="InterPro" id="IPR047691">
    <property type="entry name" value="PelF-like"/>
</dbReference>
<dbReference type="Pfam" id="PF13692">
    <property type="entry name" value="Glyco_trans_1_4"/>
    <property type="match status" value="1"/>
</dbReference>
<evidence type="ECO:0000259" key="1">
    <source>
        <dbReference type="Pfam" id="PF11997"/>
    </source>
</evidence>
<dbReference type="RefSeq" id="WP_323692440.1">
    <property type="nucleotide sequence ID" value="NZ_CP116341.1"/>
</dbReference>
<dbReference type="PANTHER" id="PTHR12526">
    <property type="entry name" value="GLYCOSYLTRANSFERASE"/>
    <property type="match status" value="1"/>
</dbReference>
<dbReference type="Gene3D" id="3.40.50.2000">
    <property type="entry name" value="Glycogen Phosphorylase B"/>
    <property type="match status" value="2"/>
</dbReference>
<dbReference type="NCBIfam" id="NF038011">
    <property type="entry name" value="PelF"/>
    <property type="match status" value="1"/>
</dbReference>
<dbReference type="InterPro" id="IPR022622">
    <property type="entry name" value="DUF3492"/>
</dbReference>
<evidence type="ECO:0000313" key="2">
    <source>
        <dbReference type="EMBL" id="WOV84799.1"/>
    </source>
</evidence>
<organism evidence="2 3">
    <name type="scientific">Sporosarcina jeotgali</name>
    <dbReference type="NCBI Taxonomy" id="3020056"/>
    <lineage>
        <taxon>Bacteria</taxon>
        <taxon>Bacillati</taxon>
        <taxon>Bacillota</taxon>
        <taxon>Bacilli</taxon>
        <taxon>Bacillales</taxon>
        <taxon>Caryophanaceae</taxon>
        <taxon>Sporosarcina</taxon>
    </lineage>
</organism>
<gene>
    <name evidence="2" type="primary">pelF</name>
    <name evidence="2" type="ORF">PGH26_02400</name>
</gene>
<dbReference type="Proteomes" id="UP001303532">
    <property type="component" value="Chromosome"/>
</dbReference>
<dbReference type="SUPFAM" id="SSF53756">
    <property type="entry name" value="UDP-Glycosyltransferase/glycogen phosphorylase"/>
    <property type="match status" value="1"/>
</dbReference>
<evidence type="ECO:0000313" key="3">
    <source>
        <dbReference type="Proteomes" id="UP001303532"/>
    </source>
</evidence>